<protein>
    <recommendedName>
        <fullName evidence="3">N-acetyltransferase domain-containing protein</fullName>
    </recommendedName>
</protein>
<accession>A0A916NQL9</accession>
<name>A0A916NQL9_9BACL</name>
<dbReference type="CDD" id="cd04301">
    <property type="entry name" value="NAT_SF"/>
    <property type="match status" value="1"/>
</dbReference>
<dbReference type="EMBL" id="CAJVAS010000011">
    <property type="protein sequence ID" value="CAG7627252.1"/>
    <property type="molecule type" value="Genomic_DNA"/>
</dbReference>
<sequence length="161" mass="18774">MMYNKREANKPSTAHGGMMMIREAEAKDAAAIERLYRLLLPDDKRIHVLGQRLEEIRREPYHYCFVYEDEGRVAGTVLLHLCLDPMYGKRPFALIENVVVDPDIRGKGVGNRLFAHVEQCCRERDCTEILLLSSAYRTEAHRFFERQGFRGTERKGFVKRL</sequence>
<evidence type="ECO:0000313" key="4">
    <source>
        <dbReference type="EMBL" id="CAG7627252.1"/>
    </source>
</evidence>
<evidence type="ECO:0000256" key="1">
    <source>
        <dbReference type="ARBA" id="ARBA00022679"/>
    </source>
</evidence>
<proteinExistence type="predicted"/>
<evidence type="ECO:0000256" key="2">
    <source>
        <dbReference type="ARBA" id="ARBA00023315"/>
    </source>
</evidence>
<dbReference type="Pfam" id="PF00583">
    <property type="entry name" value="Acetyltransf_1"/>
    <property type="match status" value="1"/>
</dbReference>
<feature type="domain" description="N-acetyltransferase" evidence="3">
    <location>
        <begin position="19"/>
        <end position="161"/>
    </location>
</feature>
<dbReference type="PANTHER" id="PTHR43877">
    <property type="entry name" value="AMINOALKYLPHOSPHONATE N-ACETYLTRANSFERASE-RELATED-RELATED"/>
    <property type="match status" value="1"/>
</dbReference>
<dbReference type="RefSeq" id="WP_246627447.1">
    <property type="nucleotide sequence ID" value="NZ_CAJVAS010000011.1"/>
</dbReference>
<keyword evidence="1" id="KW-0808">Transferase</keyword>
<dbReference type="AlphaFoldDB" id="A0A916NQL9"/>
<dbReference type="InterPro" id="IPR050832">
    <property type="entry name" value="Bact_Acetyltransf"/>
</dbReference>
<dbReference type="PROSITE" id="PS51186">
    <property type="entry name" value="GNAT"/>
    <property type="match status" value="1"/>
</dbReference>
<dbReference type="GO" id="GO:0016747">
    <property type="term" value="F:acyltransferase activity, transferring groups other than amino-acyl groups"/>
    <property type="evidence" value="ECO:0007669"/>
    <property type="project" value="InterPro"/>
</dbReference>
<keyword evidence="5" id="KW-1185">Reference proteome</keyword>
<gene>
    <name evidence="4" type="ORF">PAESOLCIP111_02896</name>
</gene>
<evidence type="ECO:0000313" key="5">
    <source>
        <dbReference type="Proteomes" id="UP000693672"/>
    </source>
</evidence>
<organism evidence="4 5">
    <name type="scientific">Paenibacillus solanacearum</name>
    <dbReference type="NCBI Taxonomy" id="2048548"/>
    <lineage>
        <taxon>Bacteria</taxon>
        <taxon>Bacillati</taxon>
        <taxon>Bacillota</taxon>
        <taxon>Bacilli</taxon>
        <taxon>Bacillales</taxon>
        <taxon>Paenibacillaceae</taxon>
        <taxon>Paenibacillus</taxon>
    </lineage>
</organism>
<comment type="caution">
    <text evidence="4">The sequence shown here is derived from an EMBL/GenBank/DDBJ whole genome shotgun (WGS) entry which is preliminary data.</text>
</comment>
<keyword evidence="2" id="KW-0012">Acyltransferase</keyword>
<dbReference type="Proteomes" id="UP000693672">
    <property type="component" value="Unassembled WGS sequence"/>
</dbReference>
<reference evidence="4" key="1">
    <citation type="submission" date="2021-06" db="EMBL/GenBank/DDBJ databases">
        <authorList>
            <person name="Criscuolo A."/>
        </authorList>
    </citation>
    <scope>NUCLEOTIDE SEQUENCE</scope>
    <source>
        <strain evidence="4">CIP111600</strain>
    </source>
</reference>
<evidence type="ECO:0000259" key="3">
    <source>
        <dbReference type="PROSITE" id="PS51186"/>
    </source>
</evidence>
<dbReference type="InterPro" id="IPR000182">
    <property type="entry name" value="GNAT_dom"/>
</dbReference>